<dbReference type="GO" id="GO:0070125">
    <property type="term" value="P:mitochondrial translational elongation"/>
    <property type="evidence" value="ECO:0007669"/>
    <property type="project" value="TreeGrafter"/>
</dbReference>
<gene>
    <name evidence="6" type="primary">TSF1</name>
    <name evidence="8" type="ORF">M408DRAFT_327293</name>
</gene>
<protein>
    <recommendedName>
        <fullName evidence="6">Elongation factor Ts, mitochondrial</fullName>
        <shortName evidence="6">EF-Ts</shortName>
        <shortName evidence="6">EF-TsMt</shortName>
    </recommendedName>
</protein>
<accession>A0A0C3B4Y7</accession>
<dbReference type="InterPro" id="IPR036402">
    <property type="entry name" value="EF-Ts_dimer_sf"/>
</dbReference>
<dbReference type="Pfam" id="PF00889">
    <property type="entry name" value="EF_TS"/>
    <property type="match status" value="1"/>
</dbReference>
<comment type="similarity">
    <text evidence="1 6">Belongs to the EF-Ts family.</text>
</comment>
<dbReference type="OrthoDB" id="277235at2759"/>
<organism evidence="8 9">
    <name type="scientific">Serendipita vermifera MAFF 305830</name>
    <dbReference type="NCBI Taxonomy" id="933852"/>
    <lineage>
        <taxon>Eukaryota</taxon>
        <taxon>Fungi</taxon>
        <taxon>Dikarya</taxon>
        <taxon>Basidiomycota</taxon>
        <taxon>Agaricomycotina</taxon>
        <taxon>Agaricomycetes</taxon>
        <taxon>Sebacinales</taxon>
        <taxon>Serendipitaceae</taxon>
        <taxon>Serendipita</taxon>
    </lineage>
</organism>
<comment type="subcellular location">
    <subcellularLocation>
        <location evidence="6">Mitochondrion</location>
    </subcellularLocation>
</comment>
<dbReference type="InterPro" id="IPR001816">
    <property type="entry name" value="Transl_elong_EFTs/EF1B"/>
</dbReference>
<keyword evidence="5 6" id="KW-0496">Mitochondrion</keyword>
<dbReference type="HOGENOM" id="CLU_047155_4_1_1"/>
<dbReference type="Gene3D" id="1.10.8.10">
    <property type="entry name" value="DNA helicase RuvA subunit, C-terminal domain"/>
    <property type="match status" value="1"/>
</dbReference>
<evidence type="ECO:0000259" key="7">
    <source>
        <dbReference type="Pfam" id="PF00889"/>
    </source>
</evidence>
<dbReference type="STRING" id="933852.A0A0C3B4Y7"/>
<evidence type="ECO:0000256" key="4">
    <source>
        <dbReference type="ARBA" id="ARBA00022946"/>
    </source>
</evidence>
<dbReference type="HAMAP" id="MF_00050">
    <property type="entry name" value="EF_Ts"/>
    <property type="match status" value="1"/>
</dbReference>
<keyword evidence="4" id="KW-0809">Transit peptide</keyword>
<dbReference type="SUPFAM" id="SSF54713">
    <property type="entry name" value="Elongation factor Ts (EF-Ts), dimerisation domain"/>
    <property type="match status" value="1"/>
</dbReference>
<evidence type="ECO:0000256" key="6">
    <source>
        <dbReference type="HAMAP-Rule" id="MF_03135"/>
    </source>
</evidence>
<evidence type="ECO:0000256" key="5">
    <source>
        <dbReference type="ARBA" id="ARBA00023128"/>
    </source>
</evidence>
<comment type="function">
    <text evidence="6">Associates with the EF-Tu.GDP complex and induces the exchange of GDP to GTP. It remains bound to the aminoacyl-tRNA.EF-Tu.GTP complex up to the GTP hydrolysis stage on the ribosome.</text>
</comment>
<evidence type="ECO:0000313" key="9">
    <source>
        <dbReference type="Proteomes" id="UP000054097"/>
    </source>
</evidence>
<dbReference type="AlphaFoldDB" id="A0A0C3B4Y7"/>
<dbReference type="Gene3D" id="3.30.479.20">
    <property type="entry name" value="Elongation factor Ts, dimerisation domain"/>
    <property type="match status" value="1"/>
</dbReference>
<dbReference type="EMBL" id="KN824281">
    <property type="protein sequence ID" value="KIM31895.1"/>
    <property type="molecule type" value="Genomic_DNA"/>
</dbReference>
<feature type="domain" description="Translation elongation factor EFTs/EF1B dimerisation" evidence="7">
    <location>
        <begin position="126"/>
        <end position="230"/>
    </location>
</feature>
<dbReference type="PROSITE" id="PS01127">
    <property type="entry name" value="EF_TS_2"/>
    <property type="match status" value="1"/>
</dbReference>
<dbReference type="InterPro" id="IPR018101">
    <property type="entry name" value="Transl_elong_Ts_CS"/>
</dbReference>
<proteinExistence type="inferred from homology"/>
<reference evidence="9" key="2">
    <citation type="submission" date="2015-01" db="EMBL/GenBank/DDBJ databases">
        <title>Evolutionary Origins and Diversification of the Mycorrhizal Mutualists.</title>
        <authorList>
            <consortium name="DOE Joint Genome Institute"/>
            <consortium name="Mycorrhizal Genomics Consortium"/>
            <person name="Kohler A."/>
            <person name="Kuo A."/>
            <person name="Nagy L.G."/>
            <person name="Floudas D."/>
            <person name="Copeland A."/>
            <person name="Barry K.W."/>
            <person name="Cichocki N."/>
            <person name="Veneault-Fourrey C."/>
            <person name="LaButti K."/>
            <person name="Lindquist E.A."/>
            <person name="Lipzen A."/>
            <person name="Lundell T."/>
            <person name="Morin E."/>
            <person name="Murat C."/>
            <person name="Riley R."/>
            <person name="Ohm R."/>
            <person name="Sun H."/>
            <person name="Tunlid A."/>
            <person name="Henrissat B."/>
            <person name="Grigoriev I.V."/>
            <person name="Hibbett D.S."/>
            <person name="Martin F."/>
        </authorList>
    </citation>
    <scope>NUCLEOTIDE SEQUENCE [LARGE SCALE GENOMIC DNA]</scope>
    <source>
        <strain evidence="9">MAFF 305830</strain>
    </source>
</reference>
<keyword evidence="9" id="KW-1185">Reference proteome</keyword>
<dbReference type="PANTHER" id="PTHR11741:SF0">
    <property type="entry name" value="ELONGATION FACTOR TS, MITOCHONDRIAL"/>
    <property type="match status" value="1"/>
</dbReference>
<dbReference type="CDD" id="cd14275">
    <property type="entry name" value="UBA_EF-Ts"/>
    <property type="match status" value="1"/>
</dbReference>
<sequence length="391" mass="41887">MSSLRLRTQLHYARRISPSNTTNITFSYRFYSTAPKVKPTPALVQQLRKQTSCSIQKAIQALSSTENNYEKAVEWLSKDLALSGEKATTKLAGRTAGNGLVAISPLSNGVGTDRIGNLGIPLRVGMVELNCETDFVARSEVFEKLARDLAWAIGFYADSASGSTNAFQKVDIESIMDAPMLHEPLAQDAPSVPPNMEENSAITSIRSSIANTVTRVGEKIILKRAASLSSHPLPLQSSTALSAGVYAHNTTAPKGALGTSGTIASAVLIQLRADNLRQLALPESSSSKTGADWRADYRGLERALARQIVGFETSGIKASAVSPASDGGPTPLYSQEFNTYAPLASRNPRYEGLPLDNVAHALESWSGASGMEGESTVEVLDFLKWRVGEEN</sequence>
<evidence type="ECO:0000256" key="2">
    <source>
        <dbReference type="ARBA" id="ARBA00022768"/>
    </source>
</evidence>
<name>A0A0C3B4Y7_SERVB</name>
<dbReference type="PANTHER" id="PTHR11741">
    <property type="entry name" value="ELONGATION FACTOR TS"/>
    <property type="match status" value="1"/>
</dbReference>
<dbReference type="SUPFAM" id="SSF46934">
    <property type="entry name" value="UBA-like"/>
    <property type="match status" value="1"/>
</dbReference>
<dbReference type="InterPro" id="IPR009060">
    <property type="entry name" value="UBA-like_sf"/>
</dbReference>
<dbReference type="InterPro" id="IPR014039">
    <property type="entry name" value="Transl_elong_EFTs/EF1B_dimer"/>
</dbReference>
<keyword evidence="3 6" id="KW-0648">Protein biosynthesis</keyword>
<evidence type="ECO:0000313" key="8">
    <source>
        <dbReference type="EMBL" id="KIM31895.1"/>
    </source>
</evidence>
<evidence type="ECO:0000256" key="3">
    <source>
        <dbReference type="ARBA" id="ARBA00022917"/>
    </source>
</evidence>
<reference evidence="8 9" key="1">
    <citation type="submission" date="2014-04" db="EMBL/GenBank/DDBJ databases">
        <authorList>
            <consortium name="DOE Joint Genome Institute"/>
            <person name="Kuo A."/>
            <person name="Zuccaro A."/>
            <person name="Kohler A."/>
            <person name="Nagy L.G."/>
            <person name="Floudas D."/>
            <person name="Copeland A."/>
            <person name="Barry K.W."/>
            <person name="Cichocki N."/>
            <person name="Veneault-Fourrey C."/>
            <person name="LaButti K."/>
            <person name="Lindquist E.A."/>
            <person name="Lipzen A."/>
            <person name="Lundell T."/>
            <person name="Morin E."/>
            <person name="Murat C."/>
            <person name="Sun H."/>
            <person name="Tunlid A."/>
            <person name="Henrissat B."/>
            <person name="Grigoriev I.V."/>
            <person name="Hibbett D.S."/>
            <person name="Martin F."/>
            <person name="Nordberg H.P."/>
            <person name="Cantor M.N."/>
            <person name="Hua S.X."/>
        </authorList>
    </citation>
    <scope>NUCLEOTIDE SEQUENCE [LARGE SCALE GENOMIC DNA]</scope>
    <source>
        <strain evidence="8 9">MAFF 305830</strain>
    </source>
</reference>
<keyword evidence="2 6" id="KW-0251">Elongation factor</keyword>
<evidence type="ECO:0000256" key="1">
    <source>
        <dbReference type="ARBA" id="ARBA00005532"/>
    </source>
</evidence>
<dbReference type="Proteomes" id="UP000054097">
    <property type="component" value="Unassembled WGS sequence"/>
</dbReference>
<dbReference type="GO" id="GO:0003746">
    <property type="term" value="F:translation elongation factor activity"/>
    <property type="evidence" value="ECO:0007669"/>
    <property type="project" value="UniProtKB-UniRule"/>
</dbReference>
<dbReference type="GO" id="GO:0005739">
    <property type="term" value="C:mitochondrion"/>
    <property type="evidence" value="ECO:0007669"/>
    <property type="project" value="UniProtKB-SubCell"/>
</dbReference>